<dbReference type="EMBL" id="AP023440">
    <property type="protein sequence ID" value="BCL31656.1"/>
    <property type="molecule type" value="Genomic_DNA"/>
</dbReference>
<dbReference type="Proteomes" id="UP000516444">
    <property type="component" value="Chromosome"/>
</dbReference>
<protein>
    <submittedName>
        <fullName evidence="2">Uncharacterized protein</fullName>
    </submittedName>
</protein>
<feature type="region of interest" description="Disordered" evidence="1">
    <location>
        <begin position="1"/>
        <end position="34"/>
    </location>
</feature>
<accession>A0A7G1PCY3</accession>
<dbReference type="KEGG" id="sgm:GCM10017557_65150"/>
<evidence type="ECO:0000313" key="2">
    <source>
        <dbReference type="EMBL" id="BCL31656.1"/>
    </source>
</evidence>
<feature type="region of interest" description="Disordered" evidence="1">
    <location>
        <begin position="67"/>
        <end position="109"/>
    </location>
</feature>
<organism evidence="2 3">
    <name type="scientific">Streptomyces aurantiacus</name>
    <dbReference type="NCBI Taxonomy" id="47760"/>
    <lineage>
        <taxon>Bacteria</taxon>
        <taxon>Bacillati</taxon>
        <taxon>Actinomycetota</taxon>
        <taxon>Actinomycetes</taxon>
        <taxon>Kitasatosporales</taxon>
        <taxon>Streptomycetaceae</taxon>
        <taxon>Streptomyces</taxon>
        <taxon>Streptomyces aurantiacus group</taxon>
    </lineage>
</organism>
<evidence type="ECO:0000313" key="3">
    <source>
        <dbReference type="Proteomes" id="UP000516444"/>
    </source>
</evidence>
<name>A0A7G1PCY3_9ACTN</name>
<proteinExistence type="predicted"/>
<reference evidence="2 3" key="1">
    <citation type="journal article" date="2014" name="Int. J. Syst. Evol. Microbiol.">
        <title>Complete genome sequence of Corynebacterium casei LMG S-19264T (=DSM 44701T), isolated from a smear-ripened cheese.</title>
        <authorList>
            <consortium name="US DOE Joint Genome Institute (JGI-PGF)"/>
            <person name="Walter F."/>
            <person name="Albersmeier A."/>
            <person name="Kalinowski J."/>
            <person name="Ruckert C."/>
        </authorList>
    </citation>
    <scope>NUCLEOTIDE SEQUENCE [LARGE SCALE GENOMIC DNA]</scope>
    <source>
        <strain evidence="2 3">JCM 4677</strain>
    </source>
</reference>
<dbReference type="AlphaFoldDB" id="A0A7G1PCY3"/>
<evidence type="ECO:0000256" key="1">
    <source>
        <dbReference type="SAM" id="MobiDB-lite"/>
    </source>
</evidence>
<gene>
    <name evidence="2" type="ORF">GCM10017557_65150</name>
</gene>
<sequence>MPCRHVRRRDTDGEPRSPPPSVTGTSPVTLLSQDNDTRFGLGHIDFRAAGLHTYGRFHTGPVRFRPAFEPNSETPGTIFTAAGNTRPENRTPSPISRLSFPDYAAPDGS</sequence>
<keyword evidence="3" id="KW-1185">Reference proteome</keyword>